<gene>
    <name evidence="2" type="ORF">DAY19_06695</name>
</gene>
<protein>
    <submittedName>
        <fullName evidence="2">Uncharacterized protein</fullName>
    </submittedName>
</protein>
<evidence type="ECO:0000313" key="3">
    <source>
        <dbReference type="Proteomes" id="UP000443582"/>
    </source>
</evidence>
<name>A0ABY0IJ57_9BACT</name>
<accession>A0ABY0IJ57</accession>
<organism evidence="2 3">
    <name type="scientific">Halobacteriovorax vibrionivorans</name>
    <dbReference type="NCBI Taxonomy" id="2152716"/>
    <lineage>
        <taxon>Bacteria</taxon>
        <taxon>Pseudomonadati</taxon>
        <taxon>Bdellovibrionota</taxon>
        <taxon>Bacteriovoracia</taxon>
        <taxon>Bacteriovoracales</taxon>
        <taxon>Halobacteriovoraceae</taxon>
        <taxon>Halobacteriovorax</taxon>
    </lineage>
</organism>
<evidence type="ECO:0000313" key="2">
    <source>
        <dbReference type="EMBL" id="RZF21367.1"/>
    </source>
</evidence>
<keyword evidence="1" id="KW-0472">Membrane</keyword>
<dbReference type="EMBL" id="QDKL01000002">
    <property type="protein sequence ID" value="RZF21367.1"/>
    <property type="molecule type" value="Genomic_DNA"/>
</dbReference>
<sequence length="218" mass="25901">MDLNHKKILNNERGSVSLIGAFFFMTFIAITFYNMAKSYEELHIIKHYNKSYICAKKTVKHYNDFYKFISQTNIVIRSFFYGKFIPILSWLRPFLSYGEKGLKILQASYRFYFRLKLLQISECNSLNIVSLMKDDPLGQKVWKIKRQFDGGAIFQKEWKGFMPFHYKGSDLSENHSFVITLKFKLKKGYVLDDFTLNSRHMAPMGFQQLKEYYGLQFL</sequence>
<reference evidence="3" key="1">
    <citation type="journal article" date="2019" name="Int. J. Syst. Evol. Microbiol.">
        <title>Halobacteriovorax valvorus sp. nov., a novel prokaryotic predator isolated from coastal seawater of China.</title>
        <authorList>
            <person name="Chen M.-X."/>
        </authorList>
    </citation>
    <scope>NUCLEOTIDE SEQUENCE [LARGE SCALE GENOMIC DNA]</scope>
    <source>
        <strain evidence="3">BL9</strain>
    </source>
</reference>
<dbReference type="Proteomes" id="UP000443582">
    <property type="component" value="Unassembled WGS sequence"/>
</dbReference>
<proteinExistence type="predicted"/>
<dbReference type="RefSeq" id="WP_114706434.1">
    <property type="nucleotide sequence ID" value="NZ_QDKL01000002.1"/>
</dbReference>
<comment type="caution">
    <text evidence="2">The sequence shown here is derived from an EMBL/GenBank/DDBJ whole genome shotgun (WGS) entry which is preliminary data.</text>
</comment>
<keyword evidence="3" id="KW-1185">Reference proteome</keyword>
<keyword evidence="1" id="KW-0812">Transmembrane</keyword>
<keyword evidence="1" id="KW-1133">Transmembrane helix</keyword>
<evidence type="ECO:0000256" key="1">
    <source>
        <dbReference type="SAM" id="Phobius"/>
    </source>
</evidence>
<feature type="transmembrane region" description="Helical" evidence="1">
    <location>
        <begin position="16"/>
        <end position="36"/>
    </location>
</feature>